<dbReference type="EMBL" id="AZBU02000001">
    <property type="protein sequence ID" value="TMS33718.1"/>
    <property type="molecule type" value="Genomic_DNA"/>
</dbReference>
<dbReference type="InterPro" id="IPR024041">
    <property type="entry name" value="NH4_transpt_AmtB-like_dom"/>
</dbReference>
<evidence type="ECO:0000256" key="5">
    <source>
        <dbReference type="SAM" id="Phobius"/>
    </source>
</evidence>
<keyword evidence="3 5" id="KW-1133">Transmembrane helix</keyword>
<dbReference type="PANTHER" id="PTHR11730:SF58">
    <property type="entry name" value="AMMONIUM TRANSPORTER"/>
    <property type="match status" value="1"/>
</dbReference>
<dbReference type="SUPFAM" id="SSF111352">
    <property type="entry name" value="Ammonium transporter"/>
    <property type="match status" value="1"/>
</dbReference>
<evidence type="ECO:0000259" key="6">
    <source>
        <dbReference type="Pfam" id="PF00909"/>
    </source>
</evidence>
<feature type="domain" description="Ammonium transporter AmtB-like" evidence="6">
    <location>
        <begin position="1"/>
        <end position="180"/>
    </location>
</feature>
<evidence type="ECO:0000313" key="7">
    <source>
        <dbReference type="EMBL" id="TMS33718.1"/>
    </source>
</evidence>
<keyword evidence="4 5" id="KW-0472">Membrane</keyword>
<dbReference type="Pfam" id="PF00909">
    <property type="entry name" value="Ammonium_transp"/>
    <property type="match status" value="1"/>
</dbReference>
<feature type="transmembrane region" description="Helical" evidence="5">
    <location>
        <begin position="129"/>
        <end position="154"/>
    </location>
</feature>
<keyword evidence="2 5" id="KW-0812">Transmembrane</keyword>
<reference evidence="7 8" key="2">
    <citation type="journal article" date="2019" name="G3 (Bethesda)">
        <title>Hybrid Assembly of the Genome of the Entomopathogenic Nematode Steinernema carpocapsae Identifies the X-Chromosome.</title>
        <authorList>
            <person name="Serra L."/>
            <person name="Macchietto M."/>
            <person name="Macias-Munoz A."/>
            <person name="McGill C.J."/>
            <person name="Rodriguez I.M."/>
            <person name="Rodriguez B."/>
            <person name="Murad R."/>
            <person name="Mortazavi A."/>
        </authorList>
    </citation>
    <scope>NUCLEOTIDE SEQUENCE [LARGE SCALE GENOMIC DNA]</scope>
    <source>
        <strain evidence="7 8">ALL</strain>
    </source>
</reference>
<dbReference type="InterPro" id="IPR029020">
    <property type="entry name" value="Ammonium/urea_transptr"/>
</dbReference>
<evidence type="ECO:0000256" key="3">
    <source>
        <dbReference type="ARBA" id="ARBA00022989"/>
    </source>
</evidence>
<protein>
    <recommendedName>
        <fullName evidence="6">Ammonium transporter AmtB-like domain-containing protein</fullName>
    </recommendedName>
</protein>
<sequence length="196" mass="21136">MSSVGGGITAILFSTFMTKKCQVDYMIDGLLSSLVSTTAICLSVTPWQSIVIGAIGSGLALSVYGILERLEIDDPVGVVPVHVIGSTWGMLSVGIFAKEDHYLKYSPMNATSTTNGMNGLIYSGSGQLLLIQFIAVVMIAAWSSLTCLTTLFILNRMPWGLRLSKYEEQLGADLIEHGLAGHNIARYKVEKKLTTK</sequence>
<feature type="transmembrane region" description="Helical" evidence="5">
    <location>
        <begin position="79"/>
        <end position="97"/>
    </location>
</feature>
<dbReference type="PANTHER" id="PTHR11730">
    <property type="entry name" value="AMMONIUM TRANSPORTER"/>
    <property type="match status" value="1"/>
</dbReference>
<evidence type="ECO:0000256" key="2">
    <source>
        <dbReference type="ARBA" id="ARBA00022692"/>
    </source>
</evidence>
<comment type="caution">
    <text evidence="7">The sequence shown here is derived from an EMBL/GenBank/DDBJ whole genome shotgun (WGS) entry which is preliminary data.</text>
</comment>
<feature type="transmembrane region" description="Helical" evidence="5">
    <location>
        <begin position="47"/>
        <end position="67"/>
    </location>
</feature>
<dbReference type="AlphaFoldDB" id="A0A4U8UQ88"/>
<evidence type="ECO:0000256" key="1">
    <source>
        <dbReference type="ARBA" id="ARBA00004141"/>
    </source>
</evidence>
<accession>A0A4U8UQ88</accession>
<keyword evidence="8" id="KW-1185">Reference proteome</keyword>
<dbReference type="GO" id="GO:0097272">
    <property type="term" value="P:ammonium homeostasis"/>
    <property type="evidence" value="ECO:0007669"/>
    <property type="project" value="TreeGrafter"/>
</dbReference>
<dbReference type="GO" id="GO:0008519">
    <property type="term" value="F:ammonium channel activity"/>
    <property type="evidence" value="ECO:0007669"/>
    <property type="project" value="InterPro"/>
</dbReference>
<gene>
    <name evidence="7" type="ORF">L596_001426</name>
</gene>
<dbReference type="GO" id="GO:0005886">
    <property type="term" value="C:plasma membrane"/>
    <property type="evidence" value="ECO:0007669"/>
    <property type="project" value="TreeGrafter"/>
</dbReference>
<evidence type="ECO:0000256" key="4">
    <source>
        <dbReference type="ARBA" id="ARBA00023136"/>
    </source>
</evidence>
<comment type="subcellular location">
    <subcellularLocation>
        <location evidence="1">Membrane</location>
        <topology evidence="1">Multi-pass membrane protein</topology>
    </subcellularLocation>
</comment>
<dbReference type="Proteomes" id="UP000298663">
    <property type="component" value="Unassembled WGS sequence"/>
</dbReference>
<evidence type="ECO:0000313" key="8">
    <source>
        <dbReference type="Proteomes" id="UP000298663"/>
    </source>
</evidence>
<organism evidence="7 8">
    <name type="scientific">Steinernema carpocapsae</name>
    <name type="common">Entomopathogenic nematode</name>
    <dbReference type="NCBI Taxonomy" id="34508"/>
    <lineage>
        <taxon>Eukaryota</taxon>
        <taxon>Metazoa</taxon>
        <taxon>Ecdysozoa</taxon>
        <taxon>Nematoda</taxon>
        <taxon>Chromadorea</taxon>
        <taxon>Rhabditida</taxon>
        <taxon>Tylenchina</taxon>
        <taxon>Panagrolaimomorpha</taxon>
        <taxon>Strongyloidoidea</taxon>
        <taxon>Steinernematidae</taxon>
        <taxon>Steinernema</taxon>
    </lineage>
</organism>
<reference evidence="7 8" key="1">
    <citation type="journal article" date="2015" name="Genome Biol.">
        <title>Comparative genomics of Steinernema reveals deeply conserved gene regulatory networks.</title>
        <authorList>
            <person name="Dillman A.R."/>
            <person name="Macchietto M."/>
            <person name="Porter C.F."/>
            <person name="Rogers A."/>
            <person name="Williams B."/>
            <person name="Antoshechkin I."/>
            <person name="Lee M.M."/>
            <person name="Goodwin Z."/>
            <person name="Lu X."/>
            <person name="Lewis E.E."/>
            <person name="Goodrich-Blair H."/>
            <person name="Stock S.P."/>
            <person name="Adams B.J."/>
            <person name="Sternberg P.W."/>
            <person name="Mortazavi A."/>
        </authorList>
    </citation>
    <scope>NUCLEOTIDE SEQUENCE [LARGE SCALE GENOMIC DNA]</scope>
    <source>
        <strain evidence="7 8">ALL</strain>
    </source>
</reference>
<proteinExistence type="predicted"/>
<dbReference type="OrthoDB" id="534912at2759"/>
<dbReference type="Gene3D" id="1.10.3430.10">
    <property type="entry name" value="Ammonium transporter AmtB like domains"/>
    <property type="match status" value="1"/>
</dbReference>
<name>A0A4U8UQ88_STECR</name>